<dbReference type="InterPro" id="IPR037126">
    <property type="entry name" value="PdaC/RsiV-like_sf"/>
</dbReference>
<evidence type="ECO:0008006" key="5">
    <source>
        <dbReference type="Google" id="ProtNLM"/>
    </source>
</evidence>
<evidence type="ECO:0000313" key="4">
    <source>
        <dbReference type="Proteomes" id="UP000031366"/>
    </source>
</evidence>
<organism evidence="3 4">
    <name type="scientific">Clostridium argentinense CDC 2741</name>
    <dbReference type="NCBI Taxonomy" id="1418104"/>
    <lineage>
        <taxon>Bacteria</taxon>
        <taxon>Bacillati</taxon>
        <taxon>Bacillota</taxon>
        <taxon>Clostridia</taxon>
        <taxon>Eubacteriales</taxon>
        <taxon>Clostridiaceae</taxon>
        <taxon>Clostridium</taxon>
    </lineage>
</organism>
<comment type="caution">
    <text evidence="3">The sequence shown here is derived from an EMBL/GenBank/DDBJ whole genome shotgun (WGS) entry which is preliminary data.</text>
</comment>
<dbReference type="Gene3D" id="3.30.565.40">
    <property type="entry name" value="Fervidobacterium nodosum Rt17-B1 like"/>
    <property type="match status" value="1"/>
</dbReference>
<dbReference type="Gene3D" id="3.90.640.20">
    <property type="entry name" value="Heat-shock cognate protein, ATPase"/>
    <property type="match status" value="1"/>
</dbReference>
<protein>
    <recommendedName>
        <fullName evidence="5">DUF3298 domain-containing protein</fullName>
    </recommendedName>
</protein>
<dbReference type="InterPro" id="IPR021729">
    <property type="entry name" value="DUF3298"/>
</dbReference>
<feature type="domain" description="DUF3298" evidence="1">
    <location>
        <begin position="165"/>
        <end position="237"/>
    </location>
</feature>
<sequence>MKRVVSISLLVVLTMINILFNFNKDNEFSKKVNALEKTQMEKIEVNFKEEKILGETIDINLRIPRLVGLINKDFENKLNGQILERIINFKNNTEELSIIDHKYAKENRYDIPKYNCTVDYKVNHISNNLVSLTLQFIKFTGGTYAIEENITYNVDINKGKILNLDDIFYEKDNYVEIINRNIKEELKEKENIYFVDKFTTVNENTKFYIEQNNIVVYFNMNEISPYVIGIPEFKIPLNNFSLQMKL</sequence>
<gene>
    <name evidence="3" type="ORF">U732_4311</name>
</gene>
<dbReference type="Proteomes" id="UP000031366">
    <property type="component" value="Unassembled WGS sequence"/>
</dbReference>
<dbReference type="Pfam" id="PF11738">
    <property type="entry name" value="DUF3298"/>
    <property type="match status" value="1"/>
</dbReference>
<evidence type="ECO:0000259" key="1">
    <source>
        <dbReference type="Pfam" id="PF11738"/>
    </source>
</evidence>
<dbReference type="InterPro" id="IPR025303">
    <property type="entry name" value="PdaC"/>
</dbReference>
<dbReference type="STRING" id="29341.RSJ17_09665"/>
<dbReference type="AlphaFoldDB" id="A0A0C1R500"/>
<evidence type="ECO:0000313" key="3">
    <source>
        <dbReference type="EMBL" id="KIE48517.1"/>
    </source>
</evidence>
<proteinExistence type="predicted"/>
<feature type="domain" description="Deacetylase PdaC" evidence="2">
    <location>
        <begin position="55"/>
        <end position="142"/>
    </location>
</feature>
<accession>A0A0C1R500</accession>
<dbReference type="RefSeq" id="WP_039629621.1">
    <property type="nucleotide sequence ID" value="NZ_AYSO01000005.1"/>
</dbReference>
<evidence type="ECO:0000259" key="2">
    <source>
        <dbReference type="Pfam" id="PF13739"/>
    </source>
</evidence>
<name>A0A0C1R500_9CLOT</name>
<keyword evidence="4" id="KW-1185">Reference proteome</keyword>
<dbReference type="OrthoDB" id="5637at2"/>
<reference evidence="3 4" key="1">
    <citation type="journal article" date="2015" name="Infect. Genet. Evol.">
        <title>Genomic sequences of six botulinum neurotoxin-producing strains representing three clostridial species illustrate the mobility and diversity of botulinum neurotoxin genes.</title>
        <authorList>
            <person name="Smith T.J."/>
            <person name="Hill K.K."/>
            <person name="Xie G."/>
            <person name="Foley B.T."/>
            <person name="Williamson C.H."/>
            <person name="Foster J.T."/>
            <person name="Johnson S.L."/>
            <person name="Chertkov O."/>
            <person name="Teshima H."/>
            <person name="Gibbons H.S."/>
            <person name="Johnsky L.A."/>
            <person name="Karavis M.A."/>
            <person name="Smith L.A."/>
        </authorList>
    </citation>
    <scope>NUCLEOTIDE SEQUENCE [LARGE SCALE GENOMIC DNA]</scope>
    <source>
        <strain evidence="3 4">CDC 2741</strain>
    </source>
</reference>
<dbReference type="Pfam" id="PF13739">
    <property type="entry name" value="PdaC"/>
    <property type="match status" value="1"/>
</dbReference>
<dbReference type="EMBL" id="AYSO01000005">
    <property type="protein sequence ID" value="KIE48517.1"/>
    <property type="molecule type" value="Genomic_DNA"/>
</dbReference>